<feature type="region of interest" description="Disordered" evidence="1">
    <location>
        <begin position="1"/>
        <end position="22"/>
    </location>
</feature>
<reference evidence="2 3" key="1">
    <citation type="submission" date="2018-09" db="EMBL/GenBank/DDBJ databases">
        <title>Genomic investigation of the strawberry pathogen Phytophthora fragariae indicates pathogenicity is determined by transcriptional variation in three key races.</title>
        <authorList>
            <person name="Adams T.M."/>
            <person name="Armitage A.D."/>
            <person name="Sobczyk M.K."/>
            <person name="Bates H.J."/>
            <person name="Dunwell J.M."/>
            <person name="Nellist C.F."/>
            <person name="Harrison R.J."/>
        </authorList>
    </citation>
    <scope>NUCLEOTIDE SEQUENCE [LARGE SCALE GENOMIC DNA]</scope>
    <source>
        <strain evidence="2 3">SCRP324</strain>
    </source>
</reference>
<dbReference type="Proteomes" id="UP000435112">
    <property type="component" value="Unassembled WGS sequence"/>
</dbReference>
<feature type="region of interest" description="Disordered" evidence="1">
    <location>
        <begin position="423"/>
        <end position="442"/>
    </location>
</feature>
<organism evidence="2 3">
    <name type="scientific">Phytophthora rubi</name>
    <dbReference type="NCBI Taxonomy" id="129364"/>
    <lineage>
        <taxon>Eukaryota</taxon>
        <taxon>Sar</taxon>
        <taxon>Stramenopiles</taxon>
        <taxon>Oomycota</taxon>
        <taxon>Peronosporomycetes</taxon>
        <taxon>Peronosporales</taxon>
        <taxon>Peronosporaceae</taxon>
        <taxon>Phytophthora</taxon>
    </lineage>
</organism>
<feature type="region of interest" description="Disordered" evidence="1">
    <location>
        <begin position="319"/>
        <end position="354"/>
    </location>
</feature>
<accession>A0A6A3GGF7</accession>
<protein>
    <submittedName>
        <fullName evidence="2">Uncharacterized protein</fullName>
    </submittedName>
</protein>
<dbReference type="EMBL" id="QXFU01007722">
    <property type="protein sequence ID" value="KAE8957874.1"/>
    <property type="molecule type" value="Genomic_DNA"/>
</dbReference>
<name>A0A6A3GGF7_9STRA</name>
<feature type="compositionally biased region" description="Polar residues" evidence="1">
    <location>
        <begin position="427"/>
        <end position="442"/>
    </location>
</feature>
<evidence type="ECO:0000313" key="2">
    <source>
        <dbReference type="EMBL" id="KAE8957874.1"/>
    </source>
</evidence>
<gene>
    <name evidence="2" type="ORF">PR002_g31042</name>
</gene>
<sequence>MSINDLGSPRDSSVSDIDEDLMNRPTNELFEMVRANRAMHSADASSLSDTMRSLEASHVRRMEASHVRRMDELNRIAVDHLGDRISNLDEDMFGSSYQPAKKAPKFQPHSSQLVLGEGGQAVDEFFASRVASSGKLSQVDEQHTDDDDDTRCSPRDSAELDQGNLKSIPSIDEEGKALQYNSANAQFSSSVSSSVMSEELASPRDSSVSDIDEDLMNRPTNELFEMVRANRAMHAGGASSSSASMLNLKASHVRRMDELNRIAVDHLGDRISNLDEDMFGSSYQPAKKAPKFQPHSSQLVLGEGGQAVDEFFASRVASSGKLSQVDEQHTDDDDDTRCSPRDSAELNQGNLKSIPSIDEEGKAQQYNSANAQFSSSVSSSVMYEELASPRDSSGSMSGSDIDEDLVNRPTNELFEMVRANRAMHSADASSLSDTTRNLEASH</sequence>
<dbReference type="AlphaFoldDB" id="A0A6A3GGF7"/>
<evidence type="ECO:0000256" key="1">
    <source>
        <dbReference type="SAM" id="MobiDB-lite"/>
    </source>
</evidence>
<feature type="region of interest" description="Disordered" evidence="1">
    <location>
        <begin position="133"/>
        <end position="167"/>
    </location>
</feature>
<evidence type="ECO:0000313" key="3">
    <source>
        <dbReference type="Proteomes" id="UP000435112"/>
    </source>
</evidence>
<dbReference type="OrthoDB" id="166801at2759"/>
<feature type="compositionally biased region" description="Low complexity" evidence="1">
    <location>
        <begin position="389"/>
        <end position="399"/>
    </location>
</feature>
<proteinExistence type="predicted"/>
<feature type="compositionally biased region" description="Polar residues" evidence="1">
    <location>
        <begin position="1"/>
        <end position="15"/>
    </location>
</feature>
<feature type="region of interest" description="Disordered" evidence="1">
    <location>
        <begin position="384"/>
        <end position="406"/>
    </location>
</feature>
<feature type="non-terminal residue" evidence="2">
    <location>
        <position position="442"/>
    </location>
</feature>
<comment type="caution">
    <text evidence="2">The sequence shown here is derived from an EMBL/GenBank/DDBJ whole genome shotgun (WGS) entry which is preliminary data.</text>
</comment>